<dbReference type="Gene3D" id="3.40.630.30">
    <property type="match status" value="1"/>
</dbReference>
<comment type="caution">
    <text evidence="3">Lacks conserved residue(s) required for the propagation of feature annotation.</text>
</comment>
<name>A0A8J2H7J9_COTCN</name>
<dbReference type="GO" id="GO:0048666">
    <property type="term" value="P:neuron development"/>
    <property type="evidence" value="ECO:0007669"/>
    <property type="project" value="UniProtKB-UniRule"/>
</dbReference>
<dbReference type="EC" id="2.3.1.108" evidence="3"/>
<feature type="compositionally biased region" description="Low complexity" evidence="4">
    <location>
        <begin position="209"/>
        <end position="241"/>
    </location>
</feature>
<dbReference type="Pfam" id="PF05301">
    <property type="entry name" value="Acetyltransf_16"/>
    <property type="match status" value="1"/>
</dbReference>
<comment type="similarity">
    <text evidence="3">Belongs to the acetyltransferase ATAT1 family.</text>
</comment>
<dbReference type="GO" id="GO:0019799">
    <property type="term" value="F:tubulin N-acetyltransferase activity"/>
    <property type="evidence" value="ECO:0007669"/>
    <property type="project" value="UniProtKB-UniRule"/>
</dbReference>
<dbReference type="AlphaFoldDB" id="A0A8J2H7J9"/>
<feature type="region of interest" description="Disordered" evidence="4">
    <location>
        <begin position="196"/>
        <end position="246"/>
    </location>
</feature>
<protein>
    <recommendedName>
        <fullName evidence="3">Alpha-tubulin N-acetyltransferase</fullName>
        <shortName evidence="3">Alpha-TAT</shortName>
        <shortName evidence="3">TAT</shortName>
        <ecNumber evidence="3">2.3.1.108</ecNumber>
    </recommendedName>
    <alternativeName>
        <fullName evidence="3">Acetyltransferase mec-17 homolog</fullName>
    </alternativeName>
</protein>
<feature type="compositionally biased region" description="Polar residues" evidence="4">
    <location>
        <begin position="479"/>
        <end position="493"/>
    </location>
</feature>
<sequence length="505" mass="56959">MDFKFNVNRLLPRKINKVTHTLIPEDFRGDRREYNESQRQISRILDDMGEASAMAQGLSKPITSALKLRDTDHIVYLLVDSAGNEGLGSVVGLLKTGSKNLFMFDEAGAYFQLQPRCILDFYVHESKQRMGFGKDLYEFMLVEERIRPVKLAIDRPSDKFLRFLRRHYDLEEVIPQNNKFVVFRGFFDTENQEVGSTRYSLPSRGSVDYSYNNNNNNNSKPPSASSNGHSMNHSNSAHSGAPRSSYGRFAAARPPCSMANIIHNVPVFGHAAERTGDVPSTPGPKLERPRSLSLYSELEQKQRNHEMTTVPTPAAEPHCTPFVREVPIDHPPAPQRDRETYVPVRHHYESEQLEPPTPQTTPNRRLMSQRMTSDERSINHLSSNERPMTQGSSDEAPMNQTSNERPGTQSSSHESLPRERPMSHSGSNTRPISKSRSTDRSMTQSAAPSGRQTPQPKKNSTQNFMSIHSEEKSPAGIKTTPSCASEVNGNQNGHLDLKFYHSPLW</sequence>
<evidence type="ECO:0000256" key="3">
    <source>
        <dbReference type="HAMAP-Rule" id="MF_03130"/>
    </source>
</evidence>
<dbReference type="Proteomes" id="UP000786811">
    <property type="component" value="Unassembled WGS sequence"/>
</dbReference>
<feature type="site" description="Crucial for catalytic activity" evidence="3">
    <location>
        <position position="56"/>
    </location>
</feature>
<dbReference type="GO" id="GO:0005874">
    <property type="term" value="C:microtubule"/>
    <property type="evidence" value="ECO:0007669"/>
    <property type="project" value="InterPro"/>
</dbReference>
<proteinExistence type="inferred from homology"/>
<evidence type="ECO:0000259" key="5">
    <source>
        <dbReference type="PROSITE" id="PS51730"/>
    </source>
</evidence>
<evidence type="ECO:0000313" key="6">
    <source>
        <dbReference type="EMBL" id="CAG5082437.1"/>
    </source>
</evidence>
<keyword evidence="7" id="KW-1185">Reference proteome</keyword>
<gene>
    <name evidence="6" type="ORF">HICCMSTLAB_LOCUS3561</name>
</gene>
<dbReference type="PANTHER" id="PTHR12327:SF0">
    <property type="entry name" value="ALPHA-TUBULIN N-ACETYLTRANSFERASE 1"/>
    <property type="match status" value="1"/>
</dbReference>
<comment type="caution">
    <text evidence="6">The sequence shown here is derived from an EMBL/GenBank/DDBJ whole genome shotgun (WGS) entry which is preliminary data.</text>
</comment>
<dbReference type="PANTHER" id="PTHR12327">
    <property type="entry name" value="ALPHA-TUBULIN N-ACETYLTRANSFERASE 1"/>
    <property type="match status" value="1"/>
</dbReference>
<keyword evidence="2 3" id="KW-0012">Acyltransferase</keyword>
<accession>A0A8J2H7J9</accession>
<dbReference type="InterPro" id="IPR007965">
    <property type="entry name" value="GNAT_ATAT"/>
</dbReference>
<comment type="function">
    <text evidence="3">Specifically acetylates 'Lys-40' in alpha-tubulin on the lumenal side of microtubules. Promotes microtubule destabilization and accelerates microtubule dynamics; this activity may be independent of acetylation activity. Acetylates alpha-tubulin with a slow enzymatic rate, due to a catalytic site that is not optimized for acetyl transfer. Enters the microtubule through each end and diffuses quickly throughout the lumen of microtubules. Acetylates only long/old microtubules because of its slow acetylation rate since it does not have time to act on dynamically unstable microtubules before the enzyme is released.</text>
</comment>
<dbReference type="EMBL" id="CAJNRD030001118">
    <property type="protein sequence ID" value="CAG5082437.1"/>
    <property type="molecule type" value="Genomic_DNA"/>
</dbReference>
<feature type="domain" description="N-acetyltransferase" evidence="5">
    <location>
        <begin position="1"/>
        <end position="187"/>
    </location>
</feature>
<evidence type="ECO:0000313" key="7">
    <source>
        <dbReference type="Proteomes" id="UP000786811"/>
    </source>
</evidence>
<dbReference type="OrthoDB" id="447510at2759"/>
<feature type="binding site" evidence="3">
    <location>
        <begin position="121"/>
        <end position="134"/>
    </location>
    <ligand>
        <name>acetyl-CoA</name>
        <dbReference type="ChEBI" id="CHEBI:57288"/>
    </ligand>
</feature>
<feature type="region of interest" description="Disordered" evidence="4">
    <location>
        <begin position="347"/>
        <end position="495"/>
    </location>
</feature>
<dbReference type="HAMAP" id="MF_03130">
    <property type="entry name" value="mec17"/>
    <property type="match status" value="1"/>
</dbReference>
<dbReference type="GO" id="GO:0070507">
    <property type="term" value="P:regulation of microtubule cytoskeleton organization"/>
    <property type="evidence" value="ECO:0007669"/>
    <property type="project" value="UniProtKB-UniRule"/>
</dbReference>
<comment type="catalytic activity">
    <reaction evidence="3">
        <text>L-lysyl-[alpha-tubulin] + acetyl-CoA = N(6)-acetyl-L-lysyl-[alpha-tubulin] + CoA + H(+)</text>
        <dbReference type="Rhea" id="RHEA:15277"/>
        <dbReference type="Rhea" id="RHEA-COMP:11278"/>
        <dbReference type="Rhea" id="RHEA-COMP:11279"/>
        <dbReference type="ChEBI" id="CHEBI:15378"/>
        <dbReference type="ChEBI" id="CHEBI:29969"/>
        <dbReference type="ChEBI" id="CHEBI:57287"/>
        <dbReference type="ChEBI" id="CHEBI:57288"/>
        <dbReference type="ChEBI" id="CHEBI:61930"/>
        <dbReference type="EC" id="2.3.1.108"/>
    </reaction>
</comment>
<feature type="compositionally biased region" description="Polar residues" evidence="4">
    <location>
        <begin position="379"/>
        <end position="414"/>
    </location>
</feature>
<evidence type="ECO:0000256" key="4">
    <source>
        <dbReference type="SAM" id="MobiDB-lite"/>
    </source>
</evidence>
<reference evidence="6" key="1">
    <citation type="submission" date="2021-04" db="EMBL/GenBank/DDBJ databases">
        <authorList>
            <person name="Chebbi M.A.C M."/>
        </authorList>
    </citation>
    <scope>NUCLEOTIDE SEQUENCE</scope>
</reference>
<dbReference type="InterPro" id="IPR038746">
    <property type="entry name" value="Atat"/>
</dbReference>
<evidence type="ECO:0000256" key="1">
    <source>
        <dbReference type="ARBA" id="ARBA00022679"/>
    </source>
</evidence>
<dbReference type="PROSITE" id="PS51730">
    <property type="entry name" value="GNAT_ATAT"/>
    <property type="match status" value="1"/>
</dbReference>
<keyword evidence="1 3" id="KW-0808">Transferase</keyword>
<feature type="compositionally biased region" description="Polar residues" evidence="4">
    <location>
        <begin position="424"/>
        <end position="466"/>
    </location>
</feature>
<organism evidence="6 7">
    <name type="scientific">Cotesia congregata</name>
    <name type="common">Parasitoid wasp</name>
    <name type="synonym">Apanteles congregatus</name>
    <dbReference type="NCBI Taxonomy" id="51543"/>
    <lineage>
        <taxon>Eukaryota</taxon>
        <taxon>Metazoa</taxon>
        <taxon>Ecdysozoa</taxon>
        <taxon>Arthropoda</taxon>
        <taxon>Hexapoda</taxon>
        <taxon>Insecta</taxon>
        <taxon>Pterygota</taxon>
        <taxon>Neoptera</taxon>
        <taxon>Endopterygota</taxon>
        <taxon>Hymenoptera</taxon>
        <taxon>Apocrita</taxon>
        <taxon>Ichneumonoidea</taxon>
        <taxon>Braconidae</taxon>
        <taxon>Microgastrinae</taxon>
        <taxon>Cotesia</taxon>
    </lineage>
</organism>
<evidence type="ECO:0000256" key="2">
    <source>
        <dbReference type="ARBA" id="ARBA00023315"/>
    </source>
</evidence>